<dbReference type="GO" id="GO:0004642">
    <property type="term" value="F:phosphoribosylformylglycinamidine synthase activity"/>
    <property type="evidence" value="ECO:0007669"/>
    <property type="project" value="UniProtKB-UniRule"/>
</dbReference>
<dbReference type="GO" id="GO:0005737">
    <property type="term" value="C:cytoplasm"/>
    <property type="evidence" value="ECO:0007669"/>
    <property type="project" value="UniProtKB-SubCell"/>
</dbReference>
<accession>A0A2A2FJZ4</accession>
<dbReference type="PANTHER" id="PTHR43555">
    <property type="entry name" value="PHOSPHORIBOSYLFORMYLGLYCINAMIDINE SYNTHASE SUBUNIT PURL"/>
    <property type="match status" value="1"/>
</dbReference>
<dbReference type="InterPro" id="IPR041609">
    <property type="entry name" value="PurL_linker"/>
</dbReference>
<evidence type="ECO:0000256" key="6">
    <source>
        <dbReference type="ARBA" id="ARBA00022840"/>
    </source>
</evidence>
<feature type="binding site" evidence="8">
    <location>
        <position position="271"/>
    </location>
    <ligand>
        <name>Mg(2+)</name>
        <dbReference type="ChEBI" id="CHEBI:18420"/>
        <label>2</label>
    </ligand>
</feature>
<dbReference type="GO" id="GO:0006189">
    <property type="term" value="P:'de novo' IMP biosynthetic process"/>
    <property type="evidence" value="ECO:0007669"/>
    <property type="project" value="UniProtKB-UniRule"/>
</dbReference>
<feature type="active site" evidence="8">
    <location>
        <position position="34"/>
    </location>
</feature>
<keyword evidence="1 8" id="KW-0963">Cytoplasm</keyword>
<reference evidence="13 14" key="1">
    <citation type="submission" date="2017-08" db="EMBL/GenBank/DDBJ databases">
        <title>The strain WRN001 was isolated from Binhai saline alkaline soil, Tianjin, China.</title>
        <authorList>
            <person name="Liu D."/>
            <person name="Zhang G."/>
        </authorList>
    </citation>
    <scope>NUCLEOTIDE SEQUENCE [LARGE SCALE GENOMIC DNA]</scope>
    <source>
        <strain evidence="13 14">WN019</strain>
    </source>
</reference>
<evidence type="ECO:0000256" key="5">
    <source>
        <dbReference type="ARBA" id="ARBA00022755"/>
    </source>
</evidence>
<dbReference type="Gene3D" id="3.30.1330.10">
    <property type="entry name" value="PurM-like, N-terminal domain"/>
    <property type="match status" value="2"/>
</dbReference>
<dbReference type="UniPathway" id="UPA00074">
    <property type="reaction ID" value="UER00128"/>
</dbReference>
<organism evidence="13 14">
    <name type="scientific">Halorubrum salipaludis</name>
    <dbReference type="NCBI Taxonomy" id="2032630"/>
    <lineage>
        <taxon>Archaea</taxon>
        <taxon>Methanobacteriati</taxon>
        <taxon>Methanobacteriota</taxon>
        <taxon>Stenosarchaea group</taxon>
        <taxon>Halobacteria</taxon>
        <taxon>Halobacteriales</taxon>
        <taxon>Haloferacaceae</taxon>
        <taxon>Halorubrum</taxon>
    </lineage>
</organism>
<evidence type="ECO:0000313" key="13">
    <source>
        <dbReference type="EMBL" id="PAU85170.1"/>
    </source>
</evidence>
<dbReference type="SUPFAM" id="SSF56042">
    <property type="entry name" value="PurM C-terminal domain-like"/>
    <property type="match status" value="2"/>
</dbReference>
<keyword evidence="4 8" id="KW-0547">Nucleotide-binding</keyword>
<dbReference type="HAMAP" id="MF_00420">
    <property type="entry name" value="PurL_2"/>
    <property type="match status" value="1"/>
</dbReference>
<comment type="pathway">
    <text evidence="8">Purine metabolism; IMP biosynthesis via de novo pathway; 5-amino-1-(5-phospho-D-ribosyl)imidazole from N(2)-formyl-N(1)-(5-phospho-D-ribosyl)glycinamide: step 1/2.</text>
</comment>
<protein>
    <recommendedName>
        <fullName evidence="8">Phosphoribosylformylglycinamidine synthase subunit PurL</fullName>
        <shortName evidence="8">FGAM synthase</shortName>
        <ecNumber evidence="8">6.3.5.3</ecNumber>
    </recommendedName>
    <alternativeName>
        <fullName evidence="8">Formylglycinamide ribonucleotide amidotransferase subunit II</fullName>
        <shortName evidence="8">FGAR amidotransferase II</shortName>
        <shortName evidence="8">FGAR-AT II</shortName>
    </alternativeName>
    <alternativeName>
        <fullName evidence="8">Glutamine amidotransferase PurL</fullName>
    </alternativeName>
    <alternativeName>
        <fullName evidence="8">Phosphoribosylformylglycinamidine synthase subunit II</fullName>
    </alternativeName>
</protein>
<evidence type="ECO:0000259" key="12">
    <source>
        <dbReference type="Pfam" id="PF18072"/>
    </source>
</evidence>
<dbReference type="Pfam" id="PF18072">
    <property type="entry name" value="FGAR-AT_linker"/>
    <property type="match status" value="1"/>
</dbReference>
<feature type="active site" description="Proton acceptor" evidence="8">
    <location>
        <position position="97"/>
    </location>
</feature>
<feature type="binding site" evidence="8">
    <location>
        <position position="550"/>
    </location>
    <ligand>
        <name>Mg(2+)</name>
        <dbReference type="ChEBI" id="CHEBI:18420"/>
        <label>1</label>
    </ligand>
</feature>
<feature type="binding site" evidence="8">
    <location>
        <position position="37"/>
    </location>
    <ligand>
        <name>ATP</name>
        <dbReference type="ChEBI" id="CHEBI:30616"/>
    </ligand>
</feature>
<dbReference type="NCBIfam" id="TIGR01736">
    <property type="entry name" value="FGAM_synth_II"/>
    <property type="match status" value="1"/>
</dbReference>
<keyword evidence="7 8" id="KW-0460">Magnesium</keyword>
<feature type="binding site" evidence="8">
    <location>
        <position position="118"/>
    </location>
    <ligand>
        <name>substrate</name>
    </ligand>
</feature>
<evidence type="ECO:0000256" key="1">
    <source>
        <dbReference type="ARBA" id="ARBA00022490"/>
    </source>
</evidence>
<comment type="catalytic activity">
    <reaction evidence="8">
        <text>N(2)-formyl-N(1)-(5-phospho-beta-D-ribosyl)glycinamide + L-glutamine + ATP + H2O = 2-formamido-N(1)-(5-O-phospho-beta-D-ribosyl)acetamidine + L-glutamate + ADP + phosphate + H(+)</text>
        <dbReference type="Rhea" id="RHEA:17129"/>
        <dbReference type="ChEBI" id="CHEBI:15377"/>
        <dbReference type="ChEBI" id="CHEBI:15378"/>
        <dbReference type="ChEBI" id="CHEBI:29985"/>
        <dbReference type="ChEBI" id="CHEBI:30616"/>
        <dbReference type="ChEBI" id="CHEBI:43474"/>
        <dbReference type="ChEBI" id="CHEBI:58359"/>
        <dbReference type="ChEBI" id="CHEBI:147286"/>
        <dbReference type="ChEBI" id="CHEBI:147287"/>
        <dbReference type="ChEBI" id="CHEBI:456216"/>
        <dbReference type="EC" id="6.3.5.3"/>
    </reaction>
</comment>
<feature type="binding site" evidence="8">
    <location>
        <position position="119"/>
    </location>
    <ligand>
        <name>Mg(2+)</name>
        <dbReference type="ChEBI" id="CHEBI:18420"/>
        <label>2</label>
    </ligand>
</feature>
<dbReference type="Pfam" id="PF00586">
    <property type="entry name" value="AIRS"/>
    <property type="match status" value="2"/>
</dbReference>
<evidence type="ECO:0000259" key="10">
    <source>
        <dbReference type="Pfam" id="PF00586"/>
    </source>
</evidence>
<dbReference type="EMBL" id="NSKC01000001">
    <property type="protein sequence ID" value="PAU85170.1"/>
    <property type="molecule type" value="Genomic_DNA"/>
</dbReference>
<dbReference type="EC" id="6.3.5.3" evidence="8"/>
<comment type="similarity">
    <text evidence="8">Belongs to the FGAMS family.</text>
</comment>
<feature type="binding site" evidence="8">
    <location>
        <position position="549"/>
    </location>
    <ligand>
        <name>ATP</name>
        <dbReference type="ChEBI" id="CHEBI:30616"/>
    </ligand>
</feature>
<evidence type="ECO:0000256" key="7">
    <source>
        <dbReference type="ARBA" id="ARBA00022842"/>
    </source>
</evidence>
<dbReference type="InterPro" id="IPR036921">
    <property type="entry name" value="PurM-like_N_sf"/>
</dbReference>
<dbReference type="Pfam" id="PF02769">
    <property type="entry name" value="AIRS_C"/>
    <property type="match status" value="2"/>
</dbReference>
<dbReference type="InterPro" id="IPR036676">
    <property type="entry name" value="PurM-like_C_sf"/>
</dbReference>
<feature type="domain" description="PurM-like C-terminal" evidence="11">
    <location>
        <begin position="593"/>
        <end position="730"/>
    </location>
</feature>
<dbReference type="SUPFAM" id="SSF55326">
    <property type="entry name" value="PurM N-terminal domain-like"/>
    <property type="match status" value="2"/>
</dbReference>
<evidence type="ECO:0000256" key="8">
    <source>
        <dbReference type="HAMAP-Rule" id="MF_00420"/>
    </source>
</evidence>
<dbReference type="NCBIfam" id="NF002290">
    <property type="entry name" value="PRK01213.1"/>
    <property type="match status" value="1"/>
</dbReference>
<evidence type="ECO:0000256" key="9">
    <source>
        <dbReference type="SAM" id="MobiDB-lite"/>
    </source>
</evidence>
<feature type="region of interest" description="Disordered" evidence="9">
    <location>
        <begin position="380"/>
        <end position="407"/>
    </location>
</feature>
<feature type="domain" description="PurM-like N-terminal" evidence="10">
    <location>
        <begin position="59"/>
        <end position="190"/>
    </location>
</feature>
<dbReference type="CDD" id="cd02204">
    <property type="entry name" value="PurL_repeat2"/>
    <property type="match status" value="1"/>
</dbReference>
<evidence type="ECO:0000313" key="14">
    <source>
        <dbReference type="Proteomes" id="UP000218083"/>
    </source>
</evidence>
<dbReference type="Gene3D" id="3.90.650.10">
    <property type="entry name" value="PurM-like C-terminal domain"/>
    <property type="match status" value="2"/>
</dbReference>
<feature type="binding site" evidence="8">
    <location>
        <begin position="96"/>
        <end position="99"/>
    </location>
    <ligand>
        <name>substrate</name>
    </ligand>
</feature>
<dbReference type="AlphaFoldDB" id="A0A2A2FJZ4"/>
<dbReference type="GO" id="GO:0000287">
    <property type="term" value="F:magnesium ion binding"/>
    <property type="evidence" value="ECO:0007669"/>
    <property type="project" value="UniProtKB-UniRule"/>
</dbReference>
<dbReference type="InterPro" id="IPR016188">
    <property type="entry name" value="PurM-like_N"/>
</dbReference>
<dbReference type="InterPro" id="IPR010074">
    <property type="entry name" value="PRibForGlyAmidine_synth_PurL"/>
</dbReference>
<evidence type="ECO:0000256" key="2">
    <source>
        <dbReference type="ARBA" id="ARBA00022598"/>
    </source>
</evidence>
<gene>
    <name evidence="8" type="primary">purL</name>
    <name evidence="13" type="ORF">CK500_00420</name>
</gene>
<name>A0A2A2FJZ4_9EURY</name>
<dbReference type="InterPro" id="IPR010918">
    <property type="entry name" value="PurM-like_C_dom"/>
</dbReference>
<feature type="binding site" evidence="8">
    <location>
        <position position="95"/>
    </location>
    <ligand>
        <name>Mg(2+)</name>
        <dbReference type="ChEBI" id="CHEBI:18420"/>
        <label>1</label>
    </ligand>
</feature>
<feature type="binding site" evidence="8">
    <location>
        <position position="512"/>
    </location>
    <ligand>
        <name>ATP</name>
        <dbReference type="ChEBI" id="CHEBI:30616"/>
    </ligand>
</feature>
<comment type="subunit">
    <text evidence="8">Monomer. Part of the FGAM synthase complex composed of 1 PurL, 1 PurQ and 2 PurS subunits.</text>
</comment>
<feature type="domain" description="PurM-like C-terminal" evidence="11">
    <location>
        <begin position="203"/>
        <end position="353"/>
    </location>
</feature>
<keyword evidence="3 8" id="KW-0479">Metal-binding</keyword>
<evidence type="ECO:0000259" key="11">
    <source>
        <dbReference type="Pfam" id="PF02769"/>
    </source>
</evidence>
<sequence>MSLSEPDHELVVAELGRDPTAAEAALFENLWSEHCAYRSSRPLLSAFESEGDQVVVGPGDDAAVLALPEPDAADVPAAERDADDYGDQYVTFGVESHNHPSFVDPFDGAATGVGGIVRDTMSMGAYPIALLDSLYFGGFDRERSRYLFEGVVEGISHYGNCIGVPTVGGSVAFHGGYEGNPLVNVACVGLTNEDRLVTATAQEPGNKLVLVGNGTGRDGLGGASFASEDLGEDAETEDRPAVQVGDPYAEKRLIECNEALVDEDLVLSARDLGAAGLGGASSELVAKGGLGARIELDRVHQREPNMNAMEILLAESQERMCYEVAPEDVDRVAELAERFDLGCSVIGEVTDGNYVCEFAGDGDGEDSESEVVVDAPAEFLADGAPMNDLPSEPPTQPDRDLPDPEPSLDEAVEAVVSAPSTASKRWVYRQYDHEVGVRTAMKPGDDAAIMAIRETEAESESASESDGVGLALSSGANPNWTETAPYEGARAVALENATNLAAKGAIPLAAVDCLNGGNPEKPDVYGGFKGIVDGLADACADLDAPVVGGNVSLYNDSVEGPIPPTPTLALIGTRKGYDAPPAALDADRAEDSELLLVGAGGADGGALGGSEYLAQAGGSDRFPSLPVAAGAASESGDAGSLADRVASLAAVARHESTLATHDVSDGGLAVALAELVTDEAGADVTLPDRVAAFEETPGRLVVQTTDPEAVAEAAGDLPVLRLGDVTTDGTLSLAVGDDAVALDADAIRELRGVIERELA</sequence>
<feature type="binding site" evidence="8">
    <location>
        <position position="552"/>
    </location>
    <ligand>
        <name>substrate</name>
    </ligand>
</feature>
<dbReference type="PANTHER" id="PTHR43555:SF1">
    <property type="entry name" value="PHOSPHORIBOSYLFORMYLGLYCINAMIDINE SYNTHASE SUBUNIT PURL"/>
    <property type="match status" value="1"/>
</dbReference>
<comment type="caution">
    <text evidence="13">The sequence shown here is derived from an EMBL/GenBank/DDBJ whole genome shotgun (WGS) entry which is preliminary data.</text>
</comment>
<dbReference type="GO" id="GO:0005524">
    <property type="term" value="F:ATP binding"/>
    <property type="evidence" value="ECO:0007669"/>
    <property type="project" value="UniProtKB-UniRule"/>
</dbReference>
<comment type="subcellular location">
    <subcellularLocation>
        <location evidence="8">Cytoplasm</location>
    </subcellularLocation>
</comment>
<comment type="caution">
    <text evidence="8">Lacks conserved residue(s) required for the propagation of feature annotation.</text>
</comment>
<dbReference type="Proteomes" id="UP000218083">
    <property type="component" value="Unassembled WGS sequence"/>
</dbReference>
<proteinExistence type="inferred from homology"/>
<keyword evidence="6 8" id="KW-0067">ATP-binding</keyword>
<keyword evidence="14" id="KW-1185">Reference proteome</keyword>
<dbReference type="RefSeq" id="WP_095635293.1">
    <property type="nucleotide sequence ID" value="NZ_NSKC01000001.1"/>
</dbReference>
<feature type="binding site" evidence="8">
    <location>
        <begin position="315"/>
        <end position="317"/>
    </location>
    <ligand>
        <name>substrate</name>
    </ligand>
</feature>
<evidence type="ECO:0000256" key="4">
    <source>
        <dbReference type="ARBA" id="ARBA00022741"/>
    </source>
</evidence>
<keyword evidence="5 8" id="KW-0658">Purine biosynthesis</keyword>
<dbReference type="PIRSF" id="PIRSF001587">
    <property type="entry name" value="FGAM_synthase_II"/>
    <property type="match status" value="1"/>
</dbReference>
<feature type="binding site" evidence="8">
    <location>
        <position position="243"/>
    </location>
    <ligand>
        <name>substrate</name>
    </ligand>
</feature>
<comment type="function">
    <text evidence="8">Part of the phosphoribosylformylglycinamidine synthase complex involved in the purines biosynthetic pathway. Catalyzes the ATP-dependent conversion of formylglycinamide ribonucleotide (FGAR) and glutamine to yield formylglycinamidine ribonucleotide (FGAM) and glutamate. The FGAM synthase complex is composed of three subunits. PurQ produces an ammonia molecule by converting glutamine to glutamate. PurL transfers the ammonia molecule to FGAR to form FGAM in an ATP-dependent manner. PurS interacts with PurQ and PurL and is thought to assist in the transfer of the ammonia molecule from PurQ to PurL.</text>
</comment>
<evidence type="ECO:0000256" key="3">
    <source>
        <dbReference type="ARBA" id="ARBA00022723"/>
    </source>
</evidence>
<dbReference type="OrthoDB" id="8251at2157"/>
<feature type="domain" description="Phosphoribosylformylglycinamidine synthase linker" evidence="12">
    <location>
        <begin position="1"/>
        <end position="37"/>
    </location>
</feature>
<keyword evidence="2 8" id="KW-0436">Ligase</keyword>
<dbReference type="CDD" id="cd02203">
    <property type="entry name" value="PurL_repeat1"/>
    <property type="match status" value="1"/>
</dbReference>
<feature type="domain" description="PurM-like N-terminal" evidence="10">
    <location>
        <begin position="444"/>
        <end position="572"/>
    </location>
</feature>